<proteinExistence type="predicted"/>
<evidence type="ECO:0000313" key="1">
    <source>
        <dbReference type="EMBL" id="AJW30015.1"/>
    </source>
</evidence>
<sequence>MTTFRGQSLAELHELFAQELERLCRRHGQSHAIDTAARTLAVFYSGMSKGGMRLQGPSLCLPPDCDPE</sequence>
<organism evidence="1">
    <name type="scientific">Ochrobactrum sp. LM19</name>
    <dbReference type="NCBI Taxonomy" id="1449781"/>
    <lineage>
        <taxon>Bacteria</taxon>
        <taxon>Pseudomonadati</taxon>
        <taxon>Pseudomonadota</taxon>
        <taxon>Alphaproteobacteria</taxon>
        <taxon>Hyphomicrobiales</taxon>
        <taxon>Brucellaceae</taxon>
        <taxon>Brucella/Ochrobactrum group</taxon>
        <taxon>Ochrobactrum</taxon>
    </lineage>
</organism>
<dbReference type="AlphaFoldDB" id="A0A0D5A124"/>
<reference evidence="1" key="1">
    <citation type="submission" date="2014-09" db="EMBL/GenBank/DDBJ databases">
        <title>The mobilome of the heavy metals and metalloids hypertolerant bacteria from the Lubin copper mine (Poland).</title>
        <authorList>
            <person name="Dziewit L."/>
            <person name="Bartosik D."/>
        </authorList>
    </citation>
    <scope>NUCLEOTIDE SEQUENCE</scope>
    <source>
        <plasmid evidence="1">pLM19O2</plasmid>
    </source>
</reference>
<geneLocation type="plasmid" evidence="1">
    <name>pLM19O2</name>
</geneLocation>
<gene>
    <name evidence="1" type="ORF">pLM19O2_p70</name>
</gene>
<protein>
    <submittedName>
        <fullName evidence="1">Uncharacterized protein</fullName>
    </submittedName>
</protein>
<accession>A0A0D5A124</accession>
<keyword evidence="1" id="KW-0614">Plasmid</keyword>
<dbReference type="EMBL" id="KM659092">
    <property type="protein sequence ID" value="AJW30015.1"/>
    <property type="molecule type" value="Genomic_DNA"/>
</dbReference>
<dbReference type="RefSeq" id="WP_181377344.1">
    <property type="nucleotide sequence ID" value="NZ_KM659092.1"/>
</dbReference>
<name>A0A0D5A124_9HYPH</name>